<dbReference type="RefSeq" id="WP_049685569.1">
    <property type="nucleotide sequence ID" value="NZ_CP009170.1"/>
</dbReference>
<dbReference type="InterPro" id="IPR036390">
    <property type="entry name" value="WH_DNA-bd_sf"/>
</dbReference>
<evidence type="ECO:0000259" key="1">
    <source>
        <dbReference type="Pfam" id="PF09107"/>
    </source>
</evidence>
<proteinExistence type="predicted"/>
<accession>A0A097ASV8</accession>
<dbReference type="InterPro" id="IPR015191">
    <property type="entry name" value="SelB_WHD4"/>
</dbReference>
<dbReference type="HOGENOM" id="CLU_2959356_0_0_9"/>
<feature type="domain" description="Elongation factor SelB fourth winged-helix" evidence="1">
    <location>
        <begin position="9"/>
        <end position="55"/>
    </location>
</feature>
<organism evidence="2 3">
    <name type="scientific">Thermoanaerobacter kivui</name>
    <name type="common">Acetogenium kivui</name>
    <dbReference type="NCBI Taxonomy" id="2325"/>
    <lineage>
        <taxon>Bacteria</taxon>
        <taxon>Bacillati</taxon>
        <taxon>Bacillota</taxon>
        <taxon>Clostridia</taxon>
        <taxon>Thermoanaerobacterales</taxon>
        <taxon>Thermoanaerobacteraceae</taxon>
        <taxon>Thermoanaerobacter</taxon>
    </lineage>
</organism>
<dbReference type="GO" id="GO:0001514">
    <property type="term" value="P:selenocysteine incorporation"/>
    <property type="evidence" value="ECO:0007669"/>
    <property type="project" value="InterPro"/>
</dbReference>
<dbReference type="GO" id="GO:0005737">
    <property type="term" value="C:cytoplasm"/>
    <property type="evidence" value="ECO:0007669"/>
    <property type="project" value="InterPro"/>
</dbReference>
<reference evidence="3" key="1">
    <citation type="journal article" date="2015" name="Genome Announc.">
        <title>Whole-Genome Sequences of 80 Environmental and Clinical Isolates of Burkholderia pseudomallei.</title>
        <authorList>
            <person name="Johnson S.L."/>
            <person name="Baker A.L."/>
            <person name="Chain P.S."/>
            <person name="Currie B.J."/>
            <person name="Daligault H.E."/>
            <person name="Davenport K.W."/>
            <person name="Davis C.B."/>
            <person name="Inglis T.J."/>
            <person name="Kaestli M."/>
            <person name="Koren S."/>
            <person name="Mayo M."/>
            <person name="Merritt A.J."/>
            <person name="Price E.P."/>
            <person name="Sarovich D.S."/>
            <person name="Warner J."/>
            <person name="Rosovitz M.J."/>
        </authorList>
    </citation>
    <scope>NUCLEOTIDE SEQUENCE [LARGE SCALE GENOMIC DNA]</scope>
    <source>
        <strain evidence="3">DSM 2030</strain>
    </source>
</reference>
<evidence type="ECO:0000313" key="3">
    <source>
        <dbReference type="Proteomes" id="UP000029669"/>
    </source>
</evidence>
<keyword evidence="3" id="KW-1185">Reference proteome</keyword>
<dbReference type="KEGG" id="tki:TKV_c17470"/>
<dbReference type="SUPFAM" id="SSF46785">
    <property type="entry name" value="Winged helix' DNA-binding domain"/>
    <property type="match status" value="1"/>
</dbReference>
<dbReference type="Proteomes" id="UP000029669">
    <property type="component" value="Chromosome"/>
</dbReference>
<dbReference type="OrthoDB" id="9804504at2"/>
<evidence type="ECO:0000313" key="2">
    <source>
        <dbReference type="EMBL" id="AIS52898.1"/>
    </source>
</evidence>
<keyword evidence="2" id="KW-0251">Elongation factor</keyword>
<dbReference type="AlphaFoldDB" id="A0A097ASV8"/>
<dbReference type="GO" id="GO:0003723">
    <property type="term" value="F:RNA binding"/>
    <property type="evidence" value="ECO:0007669"/>
    <property type="project" value="InterPro"/>
</dbReference>
<protein>
    <submittedName>
        <fullName evidence="2">Elongation factor SelB</fullName>
    </submittedName>
</protein>
<dbReference type="GO" id="GO:0005525">
    <property type="term" value="F:GTP binding"/>
    <property type="evidence" value="ECO:0007669"/>
    <property type="project" value="InterPro"/>
</dbReference>
<name>A0A097ASV8_THEKI</name>
<dbReference type="STRING" id="2325.TKV_c17470"/>
<dbReference type="Pfam" id="PF09107">
    <property type="entry name" value="WHD_3rd_SelB"/>
    <property type="match status" value="1"/>
</dbReference>
<dbReference type="EMBL" id="CP009170">
    <property type="protein sequence ID" value="AIS52898.1"/>
    <property type="molecule type" value="Genomic_DNA"/>
</dbReference>
<dbReference type="GO" id="GO:0003746">
    <property type="term" value="F:translation elongation factor activity"/>
    <property type="evidence" value="ECO:0007669"/>
    <property type="project" value="UniProtKB-KW"/>
</dbReference>
<dbReference type="eggNOG" id="COG3276">
    <property type="taxonomic scope" value="Bacteria"/>
</dbReference>
<sequence>MEAQKILVEYLKQHGEITLGIYRDLLKTSRKYAMSILEYFDSIKLTKRIDNVRILYKGE</sequence>
<gene>
    <name evidence="2" type="primary">selB</name>
    <name evidence="2" type="ORF">TKV_c17470</name>
</gene>
<keyword evidence="2" id="KW-0648">Protein biosynthesis</keyword>
<dbReference type="Gene3D" id="1.10.10.10">
    <property type="entry name" value="Winged helix-like DNA-binding domain superfamily/Winged helix DNA-binding domain"/>
    <property type="match status" value="1"/>
</dbReference>
<dbReference type="InterPro" id="IPR036388">
    <property type="entry name" value="WH-like_DNA-bd_sf"/>
</dbReference>